<feature type="domain" description="RWD" evidence="6">
    <location>
        <begin position="23"/>
        <end position="126"/>
    </location>
</feature>
<feature type="region of interest" description="Disordered" evidence="5">
    <location>
        <begin position="1"/>
        <end position="23"/>
    </location>
</feature>
<dbReference type="Proteomes" id="UP000094385">
    <property type="component" value="Unassembled WGS sequence"/>
</dbReference>
<gene>
    <name evidence="8" type="ORF">LIPSTDRAFT_249890</name>
</gene>
<evidence type="ECO:0000256" key="3">
    <source>
        <dbReference type="ARBA" id="ARBA00022833"/>
    </source>
</evidence>
<feature type="compositionally biased region" description="Basic residues" evidence="5">
    <location>
        <begin position="693"/>
        <end position="704"/>
    </location>
</feature>
<dbReference type="STRING" id="675824.A0A1E3QAX4"/>
<organism evidence="8 9">
    <name type="scientific">Lipomyces starkeyi NRRL Y-11557</name>
    <dbReference type="NCBI Taxonomy" id="675824"/>
    <lineage>
        <taxon>Eukaryota</taxon>
        <taxon>Fungi</taxon>
        <taxon>Dikarya</taxon>
        <taxon>Ascomycota</taxon>
        <taxon>Saccharomycotina</taxon>
        <taxon>Lipomycetes</taxon>
        <taxon>Lipomycetales</taxon>
        <taxon>Lipomycetaceae</taxon>
        <taxon>Lipomyces</taxon>
    </lineage>
</organism>
<protein>
    <recommendedName>
        <fullName evidence="10">CHY-type domain-containing protein</fullName>
    </recommendedName>
</protein>
<sequence length="704" mass="78378">MSCPFRHGASPWSGQGHESLSPRETEIQGLVRKYTNAEIEDGLIRVSFEPSDPDFPFDLAYLHLTLLVPTDYPSTAPKLTVINTDIPRGYALNVEHGFADDISKPGLGSMTLTQMIDSLDERLEEFLKAEKRETIKLVNVGRRNGNSASSKTSTVGQHSEIQGSYADWGFNQNIIANLQISDSASTRDPVAKYAATYTEPELQAASTRREREIRQLHARLPGTKLFSADEVTGDASFTVPFDPANRNAVPVSLRNMSTVRLIVPKLYCLVPVGIDFSSIDTLEARAVESNFGVHAHHHREFSLFAHMNFLVQNVVALAAQPPSPPHVNGSVESERAISGVLESLDENYRKPPEWDMLDDDVYDEWSDDDYDDPTWYVSEDEECGWYHRNGHDEEHYSGSSDEDESDTNTEVVYPEDDSVRNAHSDYLPPRGTSINLPGLRLNDIGVVECTLLSIVVKCLRCKTEAEIRDIKPGLPSRPKGTICAKCSTELSVASLRTEFMHENAVRLGYIDVVGCTPTDILPSVFMPSCGNCSEPLPGTTGISGLGLAQTISTNCRSCHTKMSIFIPQVKFSRVSDEQAPGGATVKKRAEGKLGIVAGTSLPLNGTCKHYKRSTRWFRFSCCNRVFPCDKCHNEQSDHADEHASRMICGMCSREQNYQPEVCAYCRHSFFRKNTGFWEGGRGTRDKVKMSRKDPRKYKRRAAQA</sequence>
<dbReference type="InterPro" id="IPR006575">
    <property type="entry name" value="RWD_dom"/>
</dbReference>
<dbReference type="SUPFAM" id="SSF161219">
    <property type="entry name" value="CHY zinc finger-like"/>
    <property type="match status" value="1"/>
</dbReference>
<keyword evidence="3" id="KW-0862">Zinc</keyword>
<keyword evidence="2 4" id="KW-0863">Zinc-finger</keyword>
<evidence type="ECO:0000256" key="5">
    <source>
        <dbReference type="SAM" id="MobiDB-lite"/>
    </source>
</evidence>
<keyword evidence="1" id="KW-0479">Metal-binding</keyword>
<name>A0A1E3QAX4_LIPST</name>
<dbReference type="Pfam" id="PF05495">
    <property type="entry name" value="zf-CHY"/>
    <property type="match status" value="1"/>
</dbReference>
<dbReference type="InterPro" id="IPR008913">
    <property type="entry name" value="Znf_CHY"/>
</dbReference>
<reference evidence="8 9" key="1">
    <citation type="journal article" date="2016" name="Proc. Natl. Acad. Sci. U.S.A.">
        <title>Comparative genomics of biotechnologically important yeasts.</title>
        <authorList>
            <person name="Riley R."/>
            <person name="Haridas S."/>
            <person name="Wolfe K.H."/>
            <person name="Lopes M.R."/>
            <person name="Hittinger C.T."/>
            <person name="Goeker M."/>
            <person name="Salamov A.A."/>
            <person name="Wisecaver J.H."/>
            <person name="Long T.M."/>
            <person name="Calvey C.H."/>
            <person name="Aerts A.L."/>
            <person name="Barry K.W."/>
            <person name="Choi C."/>
            <person name="Clum A."/>
            <person name="Coughlan A.Y."/>
            <person name="Deshpande S."/>
            <person name="Douglass A.P."/>
            <person name="Hanson S.J."/>
            <person name="Klenk H.-P."/>
            <person name="LaButti K.M."/>
            <person name="Lapidus A."/>
            <person name="Lindquist E.A."/>
            <person name="Lipzen A.M."/>
            <person name="Meier-Kolthoff J.P."/>
            <person name="Ohm R.A."/>
            <person name="Otillar R.P."/>
            <person name="Pangilinan J.L."/>
            <person name="Peng Y."/>
            <person name="Rokas A."/>
            <person name="Rosa C.A."/>
            <person name="Scheuner C."/>
            <person name="Sibirny A.A."/>
            <person name="Slot J.C."/>
            <person name="Stielow J.B."/>
            <person name="Sun H."/>
            <person name="Kurtzman C.P."/>
            <person name="Blackwell M."/>
            <person name="Grigoriev I.V."/>
            <person name="Jeffries T.W."/>
        </authorList>
    </citation>
    <scope>NUCLEOTIDE SEQUENCE [LARGE SCALE GENOMIC DNA]</scope>
    <source>
        <strain evidence="8 9">NRRL Y-11557</strain>
    </source>
</reference>
<dbReference type="AlphaFoldDB" id="A0A1E3QAX4"/>
<evidence type="ECO:0008006" key="10">
    <source>
        <dbReference type="Google" id="ProtNLM"/>
    </source>
</evidence>
<dbReference type="PROSITE" id="PS50908">
    <property type="entry name" value="RWD"/>
    <property type="match status" value="1"/>
</dbReference>
<dbReference type="EMBL" id="KV454292">
    <property type="protein sequence ID" value="ODQ74282.1"/>
    <property type="molecule type" value="Genomic_DNA"/>
</dbReference>
<evidence type="ECO:0000256" key="1">
    <source>
        <dbReference type="ARBA" id="ARBA00022723"/>
    </source>
</evidence>
<feature type="compositionally biased region" description="Basic and acidic residues" evidence="5">
    <location>
        <begin position="681"/>
        <end position="692"/>
    </location>
</feature>
<evidence type="ECO:0000313" key="8">
    <source>
        <dbReference type="EMBL" id="ODQ74282.1"/>
    </source>
</evidence>
<keyword evidence="9" id="KW-1185">Reference proteome</keyword>
<dbReference type="SUPFAM" id="SSF54495">
    <property type="entry name" value="UBC-like"/>
    <property type="match status" value="1"/>
</dbReference>
<evidence type="ECO:0000259" key="7">
    <source>
        <dbReference type="PROSITE" id="PS51266"/>
    </source>
</evidence>
<dbReference type="InterPro" id="IPR037274">
    <property type="entry name" value="Znf_CHY_sf"/>
</dbReference>
<evidence type="ECO:0000256" key="4">
    <source>
        <dbReference type="PROSITE-ProRule" id="PRU00601"/>
    </source>
</evidence>
<feature type="region of interest" description="Disordered" evidence="5">
    <location>
        <begin position="681"/>
        <end position="704"/>
    </location>
</feature>
<accession>A0A1E3QAX4</accession>
<feature type="domain" description="CHY-type" evidence="7">
    <location>
        <begin position="600"/>
        <end position="667"/>
    </location>
</feature>
<feature type="region of interest" description="Disordered" evidence="5">
    <location>
        <begin position="387"/>
        <end position="409"/>
    </location>
</feature>
<evidence type="ECO:0000259" key="6">
    <source>
        <dbReference type="PROSITE" id="PS50908"/>
    </source>
</evidence>
<proteinExistence type="predicted"/>
<dbReference type="OrthoDB" id="10253329at2759"/>
<evidence type="ECO:0000256" key="2">
    <source>
        <dbReference type="ARBA" id="ARBA00022771"/>
    </source>
</evidence>
<dbReference type="InterPro" id="IPR016135">
    <property type="entry name" value="UBQ-conjugating_enzyme/RWD"/>
</dbReference>
<dbReference type="GO" id="GO:0008270">
    <property type="term" value="F:zinc ion binding"/>
    <property type="evidence" value="ECO:0007669"/>
    <property type="project" value="UniProtKB-KW"/>
</dbReference>
<dbReference type="PROSITE" id="PS51266">
    <property type="entry name" value="ZF_CHY"/>
    <property type="match status" value="1"/>
</dbReference>
<evidence type="ECO:0000313" key="9">
    <source>
        <dbReference type="Proteomes" id="UP000094385"/>
    </source>
</evidence>